<accession>A0A410RMX8</accession>
<keyword evidence="1" id="KW-0677">Repeat</keyword>
<dbReference type="SUPFAM" id="SSF48452">
    <property type="entry name" value="TPR-like"/>
    <property type="match status" value="1"/>
</dbReference>
<gene>
    <name evidence="4" type="ORF">EJ065_1606</name>
</gene>
<evidence type="ECO:0000256" key="3">
    <source>
        <dbReference type="SAM" id="MobiDB-lite"/>
    </source>
</evidence>
<feature type="region of interest" description="Disordered" evidence="3">
    <location>
        <begin position="1"/>
        <end position="21"/>
    </location>
</feature>
<keyword evidence="2" id="KW-0802">TPR repeat</keyword>
<evidence type="ECO:0000256" key="2">
    <source>
        <dbReference type="ARBA" id="ARBA00022803"/>
    </source>
</evidence>
<feature type="compositionally biased region" description="Basic and acidic residues" evidence="3">
    <location>
        <begin position="1"/>
        <end position="13"/>
    </location>
</feature>
<dbReference type="PANTHER" id="PTHR44858">
    <property type="entry name" value="TETRATRICOPEPTIDE REPEAT PROTEIN 6"/>
    <property type="match status" value="1"/>
</dbReference>
<dbReference type="Gene3D" id="1.25.40.10">
    <property type="entry name" value="Tetratricopeptide repeat domain"/>
    <property type="match status" value="2"/>
</dbReference>
<dbReference type="InterPro" id="IPR011990">
    <property type="entry name" value="TPR-like_helical_dom_sf"/>
</dbReference>
<dbReference type="InterPro" id="IPR019734">
    <property type="entry name" value="TPR_rpt"/>
</dbReference>
<reference evidence="4 5" key="1">
    <citation type="submission" date="2018-12" db="EMBL/GenBank/DDBJ databases">
        <title>Complete Genome Sequence of the Corallopyronin A producing Myxobacterium Corallococcus coralloides B035.</title>
        <authorList>
            <person name="Bouhired S.M."/>
            <person name="Rupp O."/>
            <person name="Blom J."/>
            <person name="Schaeberle T.F."/>
            <person name="Kehraus S."/>
            <person name="Schiefer A."/>
            <person name="Pfarr K."/>
            <person name="Goesmann A."/>
            <person name="Hoerauf A."/>
            <person name="Koenig G.M."/>
        </authorList>
    </citation>
    <scope>NUCLEOTIDE SEQUENCE [LARGE SCALE GENOMIC DNA]</scope>
    <source>
        <strain evidence="4 5">B035</strain>
    </source>
</reference>
<proteinExistence type="predicted"/>
<sequence>MPDDRPHPMERNGRQAWPPELSEPLREVDRLRRGGRYTSALALARTLAEAHPAQVRVLVEVGLTLGVWGGQPAEALPWFDRVLELAPGHVATRYHRALTLARLGRHAEAVEGFTQVEAEGFRKALVLHMKRAESLEALGRLAEAEADWTAALAEDRGNPWLLQQRARSRTRAGRKDAAEADLTEALASQQGDAVDPELLHERGVLRLQRGDVAGARADFDAGLLAFRVGDPPSLLDALRRGLQDATAREAP</sequence>
<dbReference type="EMBL" id="CP034669">
    <property type="protein sequence ID" value="QAT83205.1"/>
    <property type="molecule type" value="Genomic_DNA"/>
</dbReference>
<evidence type="ECO:0000256" key="1">
    <source>
        <dbReference type="ARBA" id="ARBA00022737"/>
    </source>
</evidence>
<organism evidence="4 5">
    <name type="scientific">Corallococcus coralloides</name>
    <name type="common">Myxococcus coralloides</name>
    <dbReference type="NCBI Taxonomy" id="184914"/>
    <lineage>
        <taxon>Bacteria</taxon>
        <taxon>Pseudomonadati</taxon>
        <taxon>Myxococcota</taxon>
        <taxon>Myxococcia</taxon>
        <taxon>Myxococcales</taxon>
        <taxon>Cystobacterineae</taxon>
        <taxon>Myxococcaceae</taxon>
        <taxon>Corallococcus</taxon>
    </lineage>
</organism>
<dbReference type="Proteomes" id="UP000288758">
    <property type="component" value="Chromosome"/>
</dbReference>
<dbReference type="AlphaFoldDB" id="A0A410RMX8"/>
<evidence type="ECO:0000313" key="5">
    <source>
        <dbReference type="Proteomes" id="UP000288758"/>
    </source>
</evidence>
<dbReference type="InterPro" id="IPR050498">
    <property type="entry name" value="Ycf3"/>
</dbReference>
<name>A0A410RMX8_CORCK</name>
<evidence type="ECO:0000313" key="4">
    <source>
        <dbReference type="EMBL" id="QAT83205.1"/>
    </source>
</evidence>
<dbReference type="PANTHER" id="PTHR44858:SF1">
    <property type="entry name" value="UDP-N-ACETYLGLUCOSAMINE--PEPTIDE N-ACETYLGLUCOSAMINYLTRANSFERASE SPINDLY-RELATED"/>
    <property type="match status" value="1"/>
</dbReference>
<dbReference type="SMART" id="SM00028">
    <property type="entry name" value="TPR"/>
    <property type="match status" value="4"/>
</dbReference>
<dbReference type="Pfam" id="PF13432">
    <property type="entry name" value="TPR_16"/>
    <property type="match status" value="2"/>
</dbReference>
<protein>
    <submittedName>
        <fullName evidence="4">Uncharacterized protein</fullName>
    </submittedName>
</protein>